<reference evidence="1" key="1">
    <citation type="submission" date="2021-06" db="EMBL/GenBank/DDBJ databases">
        <authorList>
            <person name="Kallberg Y."/>
            <person name="Tangrot J."/>
            <person name="Rosling A."/>
        </authorList>
    </citation>
    <scope>NUCLEOTIDE SEQUENCE</scope>
    <source>
        <strain evidence="1">FL966</strain>
    </source>
</reference>
<dbReference type="EMBL" id="CAJVQA010013579">
    <property type="protein sequence ID" value="CAG8725364.1"/>
    <property type="molecule type" value="Genomic_DNA"/>
</dbReference>
<accession>A0A9N9I8T2</accession>
<dbReference type="OrthoDB" id="107110at2759"/>
<dbReference type="Proteomes" id="UP000789759">
    <property type="component" value="Unassembled WGS sequence"/>
</dbReference>
<organism evidence="1 2">
    <name type="scientific">Cetraspora pellucida</name>
    <dbReference type="NCBI Taxonomy" id="1433469"/>
    <lineage>
        <taxon>Eukaryota</taxon>
        <taxon>Fungi</taxon>
        <taxon>Fungi incertae sedis</taxon>
        <taxon>Mucoromycota</taxon>
        <taxon>Glomeromycotina</taxon>
        <taxon>Glomeromycetes</taxon>
        <taxon>Diversisporales</taxon>
        <taxon>Gigasporaceae</taxon>
        <taxon>Cetraspora</taxon>
    </lineage>
</organism>
<proteinExistence type="predicted"/>
<name>A0A9N9I8T2_9GLOM</name>
<keyword evidence="2" id="KW-1185">Reference proteome</keyword>
<evidence type="ECO:0000313" key="1">
    <source>
        <dbReference type="EMBL" id="CAG8725364.1"/>
    </source>
</evidence>
<sequence length="315" mass="35771">MPSSDTKGMKPEHIIKLAMDKLIGPYLCVEIVPQSEYAPDLIANNMCLCIKVLENCKYIITSMPSKPVLAKASAQIMNDLHISLTELINKLSEALKKGLVEAGYHGELTAMLLLLNKIKNRLEETVKFTGRKFSEAYIKFTHFINITYTLKRKDLGDALIHGTLDEKFNENQILYILIQIKNHATNNKGIEDLPYMPFLSLYLQLDAKSELVDILSKFTETPNMISCKYKITEVLEDYKIDTKETKKNLLRRLDLKIKKIQSIPVSIASSSAKVSNLTNSLKHLLSAWVEPVIGEGQETMKIVKHLTPKIYKMEE</sequence>
<dbReference type="AlphaFoldDB" id="A0A9N9I8T2"/>
<dbReference type="PANTHER" id="PTHR33266">
    <property type="entry name" value="CHROMOSOME 15, WHOLE GENOME SHOTGUN SEQUENCE"/>
    <property type="match status" value="1"/>
</dbReference>
<gene>
    <name evidence="1" type="ORF">CPELLU_LOCUS13148</name>
</gene>
<dbReference type="PANTHER" id="PTHR33266:SF1">
    <property type="entry name" value="F-BOX DOMAIN-CONTAINING PROTEIN"/>
    <property type="match status" value="1"/>
</dbReference>
<comment type="caution">
    <text evidence="1">The sequence shown here is derived from an EMBL/GenBank/DDBJ whole genome shotgun (WGS) entry which is preliminary data.</text>
</comment>
<evidence type="ECO:0000313" key="2">
    <source>
        <dbReference type="Proteomes" id="UP000789759"/>
    </source>
</evidence>
<protein>
    <submittedName>
        <fullName evidence="1">22304_t:CDS:1</fullName>
    </submittedName>
</protein>